<dbReference type="Proteomes" id="UP000193642">
    <property type="component" value="Unassembled WGS sequence"/>
</dbReference>
<keyword evidence="5" id="KW-0378">Hydrolase</keyword>
<evidence type="ECO:0000256" key="1">
    <source>
        <dbReference type="ARBA" id="ARBA00007447"/>
    </source>
</evidence>
<dbReference type="PANTHER" id="PTHR47965:SF12">
    <property type="entry name" value="ASPARTIC PROTEINASE 3-RELATED"/>
    <property type="match status" value="1"/>
</dbReference>
<feature type="transmembrane region" description="Helical" evidence="7">
    <location>
        <begin position="215"/>
        <end position="234"/>
    </location>
</feature>
<dbReference type="InterPro" id="IPR033121">
    <property type="entry name" value="PEPTIDASE_A1"/>
</dbReference>
<dbReference type="GO" id="GO:0006508">
    <property type="term" value="P:proteolysis"/>
    <property type="evidence" value="ECO:0007669"/>
    <property type="project" value="UniProtKB-KW"/>
</dbReference>
<feature type="domain" description="Peptidase A1" evidence="8">
    <location>
        <begin position="1"/>
        <end position="251"/>
    </location>
</feature>
<keyword evidence="7" id="KW-1133">Transmembrane helix</keyword>
<sequence length="302" mass="32117">MKHQNPSHPVCDGISNQGIFGIAYDGISRTQFEPRTVFSAYVAQLGLNNVISFRGCSATSTSPSFVDFGNQNDALSCITNQSPLGWATIIAESYYVVDVVGVAVSGIPVAIPPVWQQDYGGSIVDSCTTLLVLPSAIYTAFTTAIVNSNVLQNAGMSNAMVNSFVFGFTGIYAAYFPINFAALPTISFTLDSPTTGTITLTLSGYNYIQPDGSGYLFFPIGTGGSSIMFGGVFFEEYYIVFDRMNKRIGFGPGCDCGLPSMAGKIATVSLGTGVSKYLKKSSVTNVCSRHLALLMVFGFCIL</sequence>
<dbReference type="Gene3D" id="2.40.70.10">
    <property type="entry name" value="Acid Proteases"/>
    <property type="match status" value="1"/>
</dbReference>
<evidence type="ECO:0000259" key="8">
    <source>
        <dbReference type="PROSITE" id="PS51767"/>
    </source>
</evidence>
<protein>
    <submittedName>
        <fullName evidence="9">Acid protease</fullName>
    </submittedName>
</protein>
<dbReference type="AlphaFoldDB" id="A0A1Y2CDJ6"/>
<dbReference type="InterPro" id="IPR021109">
    <property type="entry name" value="Peptidase_aspartic_dom_sf"/>
</dbReference>
<reference evidence="9 10" key="1">
    <citation type="submission" date="2016-07" db="EMBL/GenBank/DDBJ databases">
        <title>Pervasive Adenine N6-methylation of Active Genes in Fungi.</title>
        <authorList>
            <consortium name="DOE Joint Genome Institute"/>
            <person name="Mondo S.J."/>
            <person name="Dannebaum R.O."/>
            <person name="Kuo R.C."/>
            <person name="Labutti K."/>
            <person name="Haridas S."/>
            <person name="Kuo A."/>
            <person name="Salamov A."/>
            <person name="Ahrendt S.R."/>
            <person name="Lipzen A."/>
            <person name="Sullivan W."/>
            <person name="Andreopoulos W.B."/>
            <person name="Clum A."/>
            <person name="Lindquist E."/>
            <person name="Daum C."/>
            <person name="Ramamoorthy G.K."/>
            <person name="Gryganskyi A."/>
            <person name="Culley D."/>
            <person name="Magnuson J.K."/>
            <person name="James T.Y."/>
            <person name="O'Malley M.A."/>
            <person name="Stajich J.E."/>
            <person name="Spatafora J.W."/>
            <person name="Visel A."/>
            <person name="Grigoriev I.V."/>
        </authorList>
    </citation>
    <scope>NUCLEOTIDE SEQUENCE [LARGE SCALE GENOMIC DNA]</scope>
    <source>
        <strain evidence="9 10">JEL800</strain>
    </source>
</reference>
<dbReference type="Pfam" id="PF14541">
    <property type="entry name" value="TAXi_C"/>
    <property type="match status" value="1"/>
</dbReference>
<evidence type="ECO:0000256" key="4">
    <source>
        <dbReference type="ARBA" id="ARBA00022750"/>
    </source>
</evidence>
<evidence type="ECO:0000256" key="2">
    <source>
        <dbReference type="ARBA" id="ARBA00022670"/>
    </source>
</evidence>
<dbReference type="EMBL" id="MCGO01000020">
    <property type="protein sequence ID" value="ORY45128.1"/>
    <property type="molecule type" value="Genomic_DNA"/>
</dbReference>
<evidence type="ECO:0000256" key="3">
    <source>
        <dbReference type="ARBA" id="ARBA00022729"/>
    </source>
</evidence>
<keyword evidence="4" id="KW-0064">Aspartyl protease</keyword>
<dbReference type="PANTHER" id="PTHR47965">
    <property type="entry name" value="ASPARTYL PROTEASE-RELATED"/>
    <property type="match status" value="1"/>
</dbReference>
<organism evidence="9 10">
    <name type="scientific">Rhizoclosmatium globosum</name>
    <dbReference type="NCBI Taxonomy" id="329046"/>
    <lineage>
        <taxon>Eukaryota</taxon>
        <taxon>Fungi</taxon>
        <taxon>Fungi incertae sedis</taxon>
        <taxon>Chytridiomycota</taxon>
        <taxon>Chytridiomycota incertae sedis</taxon>
        <taxon>Chytridiomycetes</taxon>
        <taxon>Chytridiales</taxon>
        <taxon>Chytriomycetaceae</taxon>
        <taxon>Rhizoclosmatium</taxon>
    </lineage>
</organism>
<dbReference type="OrthoDB" id="2152801at2759"/>
<feature type="transmembrane region" description="Helical" evidence="7">
    <location>
        <begin position="159"/>
        <end position="178"/>
    </location>
</feature>
<dbReference type="STRING" id="329046.A0A1Y2CDJ6"/>
<evidence type="ECO:0000313" key="9">
    <source>
        <dbReference type="EMBL" id="ORY45128.1"/>
    </source>
</evidence>
<dbReference type="SUPFAM" id="SSF50630">
    <property type="entry name" value="Acid proteases"/>
    <property type="match status" value="1"/>
</dbReference>
<keyword evidence="6" id="KW-0865">Zymogen</keyword>
<evidence type="ECO:0000256" key="7">
    <source>
        <dbReference type="SAM" id="Phobius"/>
    </source>
</evidence>
<keyword evidence="10" id="KW-1185">Reference proteome</keyword>
<dbReference type="InterPro" id="IPR032799">
    <property type="entry name" value="TAXi_C"/>
</dbReference>
<comment type="caution">
    <text evidence="9">The sequence shown here is derived from an EMBL/GenBank/DDBJ whole genome shotgun (WGS) entry which is preliminary data.</text>
</comment>
<comment type="similarity">
    <text evidence="1">Belongs to the peptidase A1 family.</text>
</comment>
<accession>A0A1Y2CDJ6</accession>
<keyword evidence="3" id="KW-0732">Signal</keyword>
<proteinExistence type="inferred from homology"/>
<dbReference type="GO" id="GO:0004190">
    <property type="term" value="F:aspartic-type endopeptidase activity"/>
    <property type="evidence" value="ECO:0007669"/>
    <property type="project" value="UniProtKB-KW"/>
</dbReference>
<name>A0A1Y2CDJ6_9FUNG</name>
<gene>
    <name evidence="9" type="ORF">BCR33DRAFT_716468</name>
</gene>
<evidence type="ECO:0000256" key="5">
    <source>
        <dbReference type="ARBA" id="ARBA00022801"/>
    </source>
</evidence>
<keyword evidence="7" id="KW-0812">Transmembrane</keyword>
<keyword evidence="7" id="KW-0472">Membrane</keyword>
<evidence type="ECO:0000313" key="10">
    <source>
        <dbReference type="Proteomes" id="UP000193642"/>
    </source>
</evidence>
<dbReference type="PROSITE" id="PS51767">
    <property type="entry name" value="PEPTIDASE_A1"/>
    <property type="match status" value="1"/>
</dbReference>
<keyword evidence="2 9" id="KW-0645">Protease</keyword>
<dbReference type="InterPro" id="IPR001461">
    <property type="entry name" value="Aspartic_peptidase_A1"/>
</dbReference>
<evidence type="ECO:0000256" key="6">
    <source>
        <dbReference type="ARBA" id="ARBA00023145"/>
    </source>
</evidence>